<proteinExistence type="predicted"/>
<reference evidence="2" key="1">
    <citation type="journal article" date="2017" name="Nat. Ecol. Evol.">
        <title>Genome expansion and lineage-specific genetic innovations in the forest pathogenic fungi Armillaria.</title>
        <authorList>
            <person name="Sipos G."/>
            <person name="Prasanna A.N."/>
            <person name="Walter M.C."/>
            <person name="O'Connor E."/>
            <person name="Balint B."/>
            <person name="Krizsan K."/>
            <person name="Kiss B."/>
            <person name="Hess J."/>
            <person name="Varga T."/>
            <person name="Slot J."/>
            <person name="Riley R."/>
            <person name="Boka B."/>
            <person name="Rigling D."/>
            <person name="Barry K."/>
            <person name="Lee J."/>
            <person name="Mihaltcheva S."/>
            <person name="LaButti K."/>
            <person name="Lipzen A."/>
            <person name="Waldron R."/>
            <person name="Moloney N.M."/>
            <person name="Sperisen C."/>
            <person name="Kredics L."/>
            <person name="Vagvoelgyi C."/>
            <person name="Patrignani A."/>
            <person name="Fitzpatrick D."/>
            <person name="Nagy I."/>
            <person name="Doyle S."/>
            <person name="Anderson J.B."/>
            <person name="Grigoriev I.V."/>
            <person name="Gueldener U."/>
            <person name="Muensterkoetter M."/>
            <person name="Nagy L.G."/>
        </authorList>
    </citation>
    <scope>NUCLEOTIDE SEQUENCE [LARGE SCALE GENOMIC DNA]</scope>
    <source>
        <strain evidence="2">28-4</strain>
    </source>
</reference>
<keyword evidence="2" id="KW-1185">Reference proteome</keyword>
<evidence type="ECO:0000313" key="1">
    <source>
        <dbReference type="EMBL" id="PBK65651.1"/>
    </source>
</evidence>
<evidence type="ECO:0000313" key="2">
    <source>
        <dbReference type="Proteomes" id="UP000218334"/>
    </source>
</evidence>
<accession>A0A2H3B477</accession>
<dbReference type="EMBL" id="KZ293444">
    <property type="protein sequence ID" value="PBK65651.1"/>
    <property type="molecule type" value="Genomic_DNA"/>
</dbReference>
<dbReference type="Proteomes" id="UP000218334">
    <property type="component" value="Unassembled WGS sequence"/>
</dbReference>
<sequence length="99" mass="11257">MVDSPLLLVWSPCHNRSPACRLTVSSTSMYPFHAIILVLFLAPSDVRYIGSSSSLIGVKIPIGRYRCVYHVIFHDNPLLVRLTYFRKSEGLTSRNDRPH</sequence>
<name>A0A2H3B477_9AGAR</name>
<organism evidence="1 2">
    <name type="scientific">Armillaria solidipes</name>
    <dbReference type="NCBI Taxonomy" id="1076256"/>
    <lineage>
        <taxon>Eukaryota</taxon>
        <taxon>Fungi</taxon>
        <taxon>Dikarya</taxon>
        <taxon>Basidiomycota</taxon>
        <taxon>Agaricomycotina</taxon>
        <taxon>Agaricomycetes</taxon>
        <taxon>Agaricomycetidae</taxon>
        <taxon>Agaricales</taxon>
        <taxon>Marasmiineae</taxon>
        <taxon>Physalacriaceae</taxon>
        <taxon>Armillaria</taxon>
    </lineage>
</organism>
<protein>
    <submittedName>
        <fullName evidence="1">Uncharacterized protein</fullName>
    </submittedName>
</protein>
<dbReference type="AlphaFoldDB" id="A0A2H3B477"/>
<gene>
    <name evidence="1" type="ORF">ARMSODRAFT_431155</name>
</gene>